<feature type="transmembrane region" description="Helical" evidence="15">
    <location>
        <begin position="359"/>
        <end position="382"/>
    </location>
</feature>
<evidence type="ECO:0000256" key="7">
    <source>
        <dbReference type="ARBA" id="ARBA00022741"/>
    </source>
</evidence>
<dbReference type="InterPro" id="IPR004358">
    <property type="entry name" value="Sig_transdc_His_kin-like_C"/>
</dbReference>
<dbReference type="InterPro" id="IPR005467">
    <property type="entry name" value="His_kinase_dom"/>
</dbReference>
<dbReference type="CDD" id="cd00082">
    <property type="entry name" value="HisKA"/>
    <property type="match status" value="1"/>
</dbReference>
<dbReference type="Pfam" id="PF00512">
    <property type="entry name" value="HisKA"/>
    <property type="match status" value="1"/>
</dbReference>
<feature type="chain" id="PRO_5013269821" description="histidine kinase" evidence="16">
    <location>
        <begin position="20"/>
        <end position="893"/>
    </location>
</feature>
<evidence type="ECO:0000256" key="3">
    <source>
        <dbReference type="ARBA" id="ARBA00012438"/>
    </source>
</evidence>
<keyword evidence="9" id="KW-0067">ATP-binding</keyword>
<dbReference type="STRING" id="484498.SAMN05421686_106243"/>
<dbReference type="CDD" id="cd16922">
    <property type="entry name" value="HATPase_EvgS-ArcB-TorS-like"/>
    <property type="match status" value="1"/>
</dbReference>
<dbReference type="Pfam" id="PF02518">
    <property type="entry name" value="HATPase_c"/>
    <property type="match status" value="1"/>
</dbReference>
<dbReference type="CDD" id="cd17546">
    <property type="entry name" value="REC_hyHK_CKI1_RcsC-like"/>
    <property type="match status" value="1"/>
</dbReference>
<evidence type="ECO:0000259" key="17">
    <source>
        <dbReference type="PROSITE" id="PS50109"/>
    </source>
</evidence>
<feature type="coiled-coil region" evidence="14">
    <location>
        <begin position="379"/>
        <end position="406"/>
    </location>
</feature>
<dbReference type="FunFam" id="3.30.565.10:FF:000010">
    <property type="entry name" value="Sensor histidine kinase RcsC"/>
    <property type="match status" value="1"/>
</dbReference>
<keyword evidence="12 15" id="KW-0472">Membrane</keyword>
<keyword evidence="6 15" id="KW-0812">Transmembrane</keyword>
<dbReference type="FunFam" id="1.10.287.130:FF:000004">
    <property type="entry name" value="Ethylene receptor 1"/>
    <property type="match status" value="1"/>
</dbReference>
<dbReference type="EMBL" id="FTOH01000006">
    <property type="protein sequence ID" value="SIS94486.1"/>
    <property type="molecule type" value="Genomic_DNA"/>
</dbReference>
<dbReference type="PANTHER" id="PTHR45339">
    <property type="entry name" value="HYBRID SIGNAL TRANSDUCTION HISTIDINE KINASE J"/>
    <property type="match status" value="1"/>
</dbReference>
<evidence type="ECO:0000256" key="1">
    <source>
        <dbReference type="ARBA" id="ARBA00000085"/>
    </source>
</evidence>
<feature type="modified residue" description="4-aspartylphosphate" evidence="13">
    <location>
        <position position="816"/>
    </location>
</feature>
<keyword evidence="16" id="KW-0732">Signal</keyword>
<comment type="subcellular location">
    <subcellularLocation>
        <location evidence="2">Membrane</location>
    </subcellularLocation>
</comment>
<dbReference type="Gene3D" id="2.60.40.2380">
    <property type="match status" value="1"/>
</dbReference>
<dbReference type="Gene3D" id="3.30.565.10">
    <property type="entry name" value="Histidine kinase-like ATPase, C-terminal domain"/>
    <property type="match status" value="1"/>
</dbReference>
<evidence type="ECO:0000256" key="11">
    <source>
        <dbReference type="ARBA" id="ARBA00023012"/>
    </source>
</evidence>
<evidence type="ECO:0000256" key="2">
    <source>
        <dbReference type="ARBA" id="ARBA00004370"/>
    </source>
</evidence>
<feature type="transmembrane region" description="Helical" evidence="15">
    <location>
        <begin position="177"/>
        <end position="197"/>
    </location>
</feature>
<evidence type="ECO:0000256" key="16">
    <source>
        <dbReference type="SAM" id="SignalP"/>
    </source>
</evidence>
<dbReference type="GO" id="GO:0000155">
    <property type="term" value="F:phosphorelay sensor kinase activity"/>
    <property type="evidence" value="ECO:0007669"/>
    <property type="project" value="InterPro"/>
</dbReference>
<keyword evidence="7" id="KW-0547">Nucleotide-binding</keyword>
<reference evidence="20" key="1">
    <citation type="submission" date="2017-01" db="EMBL/GenBank/DDBJ databases">
        <authorList>
            <person name="Varghese N."/>
            <person name="Submissions S."/>
        </authorList>
    </citation>
    <scope>NUCLEOTIDE SEQUENCE [LARGE SCALE GENOMIC DNA]</scope>
    <source>
        <strain evidence="20">DSM 24913</strain>
    </source>
</reference>
<dbReference type="OrthoDB" id="9809567at2"/>
<evidence type="ECO:0000256" key="15">
    <source>
        <dbReference type="SAM" id="Phobius"/>
    </source>
</evidence>
<feature type="transmembrane region" description="Helical" evidence="15">
    <location>
        <begin position="273"/>
        <end position="291"/>
    </location>
</feature>
<feature type="signal peptide" evidence="16">
    <location>
        <begin position="1"/>
        <end position="19"/>
    </location>
</feature>
<feature type="transmembrane region" description="Helical" evidence="15">
    <location>
        <begin position="328"/>
        <end position="347"/>
    </location>
</feature>
<organism evidence="19 20">
    <name type="scientific">Thalassolituus maritimus</name>
    <dbReference type="NCBI Taxonomy" id="484498"/>
    <lineage>
        <taxon>Bacteria</taxon>
        <taxon>Pseudomonadati</taxon>
        <taxon>Pseudomonadota</taxon>
        <taxon>Gammaproteobacteria</taxon>
        <taxon>Oceanospirillales</taxon>
        <taxon>Oceanospirillaceae</taxon>
        <taxon>Thalassolituus</taxon>
    </lineage>
</organism>
<proteinExistence type="predicted"/>
<feature type="transmembrane region" description="Helical" evidence="15">
    <location>
        <begin position="243"/>
        <end position="261"/>
    </location>
</feature>
<dbReference type="PROSITE" id="PS50109">
    <property type="entry name" value="HIS_KIN"/>
    <property type="match status" value="1"/>
</dbReference>
<dbReference type="SUPFAM" id="SSF55874">
    <property type="entry name" value="ATPase domain of HSP90 chaperone/DNA topoisomerase II/histidine kinase"/>
    <property type="match status" value="1"/>
</dbReference>
<dbReference type="PROSITE" id="PS50110">
    <property type="entry name" value="RESPONSE_REGULATORY"/>
    <property type="match status" value="1"/>
</dbReference>
<dbReference type="EC" id="2.7.13.3" evidence="3"/>
<name>A0A1N7N837_9GAMM</name>
<evidence type="ECO:0000256" key="10">
    <source>
        <dbReference type="ARBA" id="ARBA00022989"/>
    </source>
</evidence>
<dbReference type="InterPro" id="IPR001789">
    <property type="entry name" value="Sig_transdc_resp-reg_receiver"/>
</dbReference>
<evidence type="ECO:0000256" key="12">
    <source>
        <dbReference type="ARBA" id="ARBA00023136"/>
    </source>
</evidence>
<dbReference type="InterPro" id="IPR036097">
    <property type="entry name" value="HisK_dim/P_sf"/>
</dbReference>
<evidence type="ECO:0000256" key="9">
    <source>
        <dbReference type="ARBA" id="ARBA00022840"/>
    </source>
</evidence>
<dbReference type="GO" id="GO:0005524">
    <property type="term" value="F:ATP binding"/>
    <property type="evidence" value="ECO:0007669"/>
    <property type="project" value="UniProtKB-KW"/>
</dbReference>
<sequence length="893" mass="100303">MAVRILLLLFILTPCAAHAITLTDDLEGRLLGTSLQEWSESEQISPDDIHSHSLPWTQVRAMVPNPGVSSPPHWYRLPLKVSKTGERWFADVDYPRIERIDMRLFRGKTLIASSEDGNPVHSDAPQRAKLSFSFELPFDQPGEYVLYLRVENNVLLNFPLRLFKDAGLRDAQQQKQLYFGLYTGFLFALLLYNLAVYLVIRERYMILFCGFVSTYLLFFWAHTGLGYRYLWPDWAGFEEQSSFLTSCFAMLLIILFSMSFLKVAGPNRRALTLVYKIAVLLTGAGAVSALFTEVHTTAIIMRVVTLLTPVFLIISASLSQPLSSASRAVYTLGVYSLAIAIVVHSLARQSIIPTNDIIAYAAHIGGVSLIAIHSLAIVLRLYEQRLEQIRARKDIIAARKRSLQSEEKLRQSEASLAEKDAEANAKSAFLAMMSHEIRTPLNGVLGMVELLQHTRLDNQQKRYISTIASSGENLLSLLNDVLDLSKIESGKMIIERRQVELAPLINECLMLHSQKALDKRLTLTADLGTPLYTTIRTDEMRLRQVLNNLINNAVKFTEQGHVEIRLEWREPELQIHVIDTGIGISEEQRRRLFHSFTQATPTTSNYYGGTGLGLTISQKLTHLLGGEISVSSSPGAGSTFTVRLPDVAPGSPQAIPDLSGRTCFIELSNPVERRFVKMITARLGLEEVTSRFHTPLDCMIVDALPADKTIPENLICVVDDYWPRIGVERQSERPLRSHVLLHQISNLIQVQTESTEAVTGYRRGTIWVAEDNIVNQKVISGMLRHLNMECEVFSNGAQILAAYGKRPEQADLILMDCEMPVMDGYDACREIRRLQDSDANNINRRTPIIALTAHLGGEFEQMARQAGMDDLVTKPIRKSTLSNLFSIWLPETE</sequence>
<keyword evidence="14" id="KW-0175">Coiled coil</keyword>
<keyword evidence="10 15" id="KW-1133">Transmembrane helix</keyword>
<protein>
    <recommendedName>
        <fullName evidence="3">histidine kinase</fullName>
        <ecNumber evidence="3">2.7.13.3</ecNumber>
    </recommendedName>
</protein>
<dbReference type="PANTHER" id="PTHR45339:SF1">
    <property type="entry name" value="HYBRID SIGNAL TRANSDUCTION HISTIDINE KINASE J"/>
    <property type="match status" value="1"/>
</dbReference>
<dbReference type="Pfam" id="PF07696">
    <property type="entry name" value="7TMR-DISMED2"/>
    <property type="match status" value="1"/>
</dbReference>
<gene>
    <name evidence="19" type="ORF">SAMN05421686_106243</name>
</gene>
<dbReference type="InterPro" id="IPR011622">
    <property type="entry name" value="7TMR_DISM_rcpt_extracell_dom2"/>
</dbReference>
<dbReference type="InterPro" id="IPR036890">
    <property type="entry name" value="HATPase_C_sf"/>
</dbReference>
<dbReference type="PRINTS" id="PR00344">
    <property type="entry name" value="BCTRLSENSOR"/>
</dbReference>
<dbReference type="SMART" id="SM00448">
    <property type="entry name" value="REC"/>
    <property type="match status" value="1"/>
</dbReference>
<keyword evidence="8 19" id="KW-0418">Kinase</keyword>
<dbReference type="InterPro" id="IPR011006">
    <property type="entry name" value="CheY-like_superfamily"/>
</dbReference>
<dbReference type="SMART" id="SM00387">
    <property type="entry name" value="HATPase_c"/>
    <property type="match status" value="1"/>
</dbReference>
<feature type="domain" description="Response regulatory" evidence="18">
    <location>
        <begin position="765"/>
        <end position="889"/>
    </location>
</feature>
<keyword evidence="20" id="KW-1185">Reference proteome</keyword>
<evidence type="ECO:0000313" key="19">
    <source>
        <dbReference type="EMBL" id="SIS94486.1"/>
    </source>
</evidence>
<dbReference type="Gene3D" id="1.10.287.130">
    <property type="match status" value="1"/>
</dbReference>
<evidence type="ECO:0000259" key="18">
    <source>
        <dbReference type="PROSITE" id="PS50110"/>
    </source>
</evidence>
<evidence type="ECO:0000256" key="6">
    <source>
        <dbReference type="ARBA" id="ARBA00022692"/>
    </source>
</evidence>
<keyword evidence="4 13" id="KW-0597">Phosphoprotein</keyword>
<evidence type="ECO:0000313" key="20">
    <source>
        <dbReference type="Proteomes" id="UP000185639"/>
    </source>
</evidence>
<dbReference type="InterPro" id="IPR003661">
    <property type="entry name" value="HisK_dim/P_dom"/>
</dbReference>
<accession>A0A1N7N837</accession>
<dbReference type="SMART" id="SM00388">
    <property type="entry name" value="HisKA"/>
    <property type="match status" value="1"/>
</dbReference>
<evidence type="ECO:0000256" key="14">
    <source>
        <dbReference type="SAM" id="Coils"/>
    </source>
</evidence>
<dbReference type="RefSeq" id="WP_076516159.1">
    <property type="nucleotide sequence ID" value="NZ_FTOH01000006.1"/>
</dbReference>
<keyword evidence="11" id="KW-0902">Two-component regulatory system</keyword>
<dbReference type="Pfam" id="PF00072">
    <property type="entry name" value="Response_reg"/>
    <property type="match status" value="1"/>
</dbReference>
<evidence type="ECO:0000256" key="4">
    <source>
        <dbReference type="ARBA" id="ARBA00022553"/>
    </source>
</evidence>
<evidence type="ECO:0000256" key="5">
    <source>
        <dbReference type="ARBA" id="ARBA00022679"/>
    </source>
</evidence>
<feature type="transmembrane region" description="Helical" evidence="15">
    <location>
        <begin position="297"/>
        <end position="316"/>
    </location>
</feature>
<dbReference type="Pfam" id="PF07695">
    <property type="entry name" value="7TMR-DISM_7TM"/>
    <property type="match status" value="1"/>
</dbReference>
<dbReference type="Gene3D" id="3.40.50.2300">
    <property type="match status" value="1"/>
</dbReference>
<comment type="catalytic activity">
    <reaction evidence="1">
        <text>ATP + protein L-histidine = ADP + protein N-phospho-L-histidine.</text>
        <dbReference type="EC" id="2.7.13.3"/>
    </reaction>
</comment>
<dbReference type="GO" id="GO:0016020">
    <property type="term" value="C:membrane"/>
    <property type="evidence" value="ECO:0007669"/>
    <property type="project" value="UniProtKB-SubCell"/>
</dbReference>
<dbReference type="InterPro" id="IPR011623">
    <property type="entry name" value="7TMR_DISM_rcpt_extracell_dom1"/>
</dbReference>
<evidence type="ECO:0000256" key="13">
    <source>
        <dbReference type="PROSITE-ProRule" id="PRU00169"/>
    </source>
</evidence>
<feature type="domain" description="Histidine kinase" evidence="17">
    <location>
        <begin position="432"/>
        <end position="648"/>
    </location>
</feature>
<keyword evidence="5" id="KW-0808">Transferase</keyword>
<feature type="transmembrane region" description="Helical" evidence="15">
    <location>
        <begin position="204"/>
        <end position="223"/>
    </location>
</feature>
<dbReference type="InterPro" id="IPR003594">
    <property type="entry name" value="HATPase_dom"/>
</dbReference>
<dbReference type="SUPFAM" id="SSF52172">
    <property type="entry name" value="CheY-like"/>
    <property type="match status" value="1"/>
</dbReference>
<evidence type="ECO:0000256" key="8">
    <source>
        <dbReference type="ARBA" id="ARBA00022777"/>
    </source>
</evidence>
<dbReference type="AlphaFoldDB" id="A0A1N7N837"/>
<dbReference type="SUPFAM" id="SSF47384">
    <property type="entry name" value="Homodimeric domain of signal transducing histidine kinase"/>
    <property type="match status" value="1"/>
</dbReference>
<dbReference type="Proteomes" id="UP000185639">
    <property type="component" value="Unassembled WGS sequence"/>
</dbReference>